<gene>
    <name evidence="1" type="ORF">ACOLOM_LOCUS7580</name>
</gene>
<keyword evidence="2" id="KW-1185">Reference proteome</keyword>
<dbReference type="Proteomes" id="UP000789525">
    <property type="component" value="Unassembled WGS sequence"/>
</dbReference>
<reference evidence="1" key="1">
    <citation type="submission" date="2021-06" db="EMBL/GenBank/DDBJ databases">
        <authorList>
            <person name="Kallberg Y."/>
            <person name="Tangrot J."/>
            <person name="Rosling A."/>
        </authorList>
    </citation>
    <scope>NUCLEOTIDE SEQUENCE</scope>
    <source>
        <strain evidence="1">CL356</strain>
    </source>
</reference>
<feature type="non-terminal residue" evidence="1">
    <location>
        <position position="118"/>
    </location>
</feature>
<sequence>DYKTNKISNDFDNESPDVLSYTPILAARCSQKPSPPDETPSRYMTTKEGVDLKLKLMTRQQQVIRSVGFKEEYLQSRPTISSPLAPVRKAEIGKRNAIGVLSPRYLDDGKKDKSLNEQ</sequence>
<name>A0ACA9N2B4_9GLOM</name>
<accession>A0ACA9N2B4</accession>
<evidence type="ECO:0000313" key="1">
    <source>
        <dbReference type="EMBL" id="CAG8629335.1"/>
    </source>
</evidence>
<feature type="non-terminal residue" evidence="1">
    <location>
        <position position="1"/>
    </location>
</feature>
<protein>
    <submittedName>
        <fullName evidence="1">6148_t:CDS:1</fullName>
    </submittedName>
</protein>
<proteinExistence type="predicted"/>
<evidence type="ECO:0000313" key="2">
    <source>
        <dbReference type="Proteomes" id="UP000789525"/>
    </source>
</evidence>
<organism evidence="1 2">
    <name type="scientific">Acaulospora colombiana</name>
    <dbReference type="NCBI Taxonomy" id="27376"/>
    <lineage>
        <taxon>Eukaryota</taxon>
        <taxon>Fungi</taxon>
        <taxon>Fungi incertae sedis</taxon>
        <taxon>Mucoromycota</taxon>
        <taxon>Glomeromycotina</taxon>
        <taxon>Glomeromycetes</taxon>
        <taxon>Diversisporales</taxon>
        <taxon>Acaulosporaceae</taxon>
        <taxon>Acaulospora</taxon>
    </lineage>
</organism>
<comment type="caution">
    <text evidence="1">The sequence shown here is derived from an EMBL/GenBank/DDBJ whole genome shotgun (WGS) entry which is preliminary data.</text>
</comment>
<dbReference type="EMBL" id="CAJVPT010017844">
    <property type="protein sequence ID" value="CAG8629335.1"/>
    <property type="molecule type" value="Genomic_DNA"/>
</dbReference>